<dbReference type="OrthoDB" id="317381at2"/>
<keyword evidence="2" id="KW-1185">Reference proteome</keyword>
<dbReference type="Proteomes" id="UP000094197">
    <property type="component" value="Chromosome 1"/>
</dbReference>
<gene>
    <name evidence="1" type="ORF">A0128_07740</name>
</gene>
<sequence length="359" mass="40050">MKLLPIAGFSIFFTIVFFYLFGNPYQAAVGIQKVWAFSKSAHAGMAPDPRFQWNPEENLNGYKHENSYYTVQSSNGIALDDTRRIEYPLNAKGYLEYKKIGAEVNFYSPSGEILWTKEYRSYPRISPSGNLVLLVAGDHNQVILSDINGNETGVKKIDGRFLTDYSFAPDSKICGVLFSGGELFVLDSKGGILFKKELGSEKTPVFAKSLSLSPDGKKTAIHLLKTNKDQILVLDEKGNEDSSYELDSIYPHKVYLAISNTGEVLVSAPDKISFYDRSGKKGLEAKRTSGTGVYQTVFHNGDWFAAELNSEILFLDEKGKILKKEKIKISDFPGRFFPSGKTGSVVLETGKELFLYRNL</sequence>
<accession>A0A1D7UW24</accession>
<dbReference type="InterPro" id="IPR015943">
    <property type="entry name" value="WD40/YVTN_repeat-like_dom_sf"/>
</dbReference>
<dbReference type="RefSeq" id="WP_069606979.1">
    <property type="nucleotide sequence ID" value="NZ_CP015217.1"/>
</dbReference>
<proteinExistence type="predicted"/>
<dbReference type="AlphaFoldDB" id="A0A1D7UW24"/>
<name>A0A1D7UW24_9LEPT</name>
<dbReference type="KEGG" id="laj:A0128_07740"/>
<evidence type="ECO:0000313" key="2">
    <source>
        <dbReference type="Proteomes" id="UP000094197"/>
    </source>
</evidence>
<reference evidence="1 2" key="1">
    <citation type="submission" date="2016-04" db="EMBL/GenBank/DDBJ databases">
        <title>Complete genome seqeunce of Leptospira alstonii serovar Room22.</title>
        <authorList>
            <person name="Nally J.E."/>
            <person name="Bayles D.O."/>
            <person name="Hurley D."/>
            <person name="Fanning S."/>
            <person name="McMahon B.J."/>
            <person name="Arent Z."/>
        </authorList>
    </citation>
    <scope>NUCLEOTIDE SEQUENCE [LARGE SCALE GENOMIC DNA]</scope>
    <source>
        <strain evidence="1 2">GWTS #1</strain>
    </source>
</reference>
<dbReference type="SUPFAM" id="SSF50969">
    <property type="entry name" value="YVTN repeat-like/Quinoprotein amine dehydrogenase"/>
    <property type="match status" value="1"/>
</dbReference>
<dbReference type="Gene3D" id="2.130.10.10">
    <property type="entry name" value="YVTN repeat-like/Quinoprotein amine dehydrogenase"/>
    <property type="match status" value="1"/>
</dbReference>
<evidence type="ECO:0000313" key="1">
    <source>
        <dbReference type="EMBL" id="AOP33744.1"/>
    </source>
</evidence>
<dbReference type="InterPro" id="IPR011044">
    <property type="entry name" value="Quino_amine_DH_bsu"/>
</dbReference>
<organism evidence="1 2">
    <name type="scientific">Leptospira tipperaryensis</name>
    <dbReference type="NCBI Taxonomy" id="2564040"/>
    <lineage>
        <taxon>Bacteria</taxon>
        <taxon>Pseudomonadati</taxon>
        <taxon>Spirochaetota</taxon>
        <taxon>Spirochaetia</taxon>
        <taxon>Leptospirales</taxon>
        <taxon>Leptospiraceae</taxon>
        <taxon>Leptospira</taxon>
    </lineage>
</organism>
<dbReference type="EMBL" id="CP015217">
    <property type="protein sequence ID" value="AOP33744.1"/>
    <property type="molecule type" value="Genomic_DNA"/>
</dbReference>
<protein>
    <submittedName>
        <fullName evidence="1">Uncharacterized protein</fullName>
    </submittedName>
</protein>